<evidence type="ECO:0000313" key="5">
    <source>
        <dbReference type="EnsemblPlants" id="PNT68229"/>
    </source>
</evidence>
<dbReference type="EnsemblPlants" id="PNT68229">
    <property type="protein sequence ID" value="PNT68229"/>
    <property type="gene ID" value="BRADI_3g37491v3"/>
</dbReference>
<dbReference type="GO" id="GO:0009567">
    <property type="term" value="P:double fertilization forming a zygote and endosperm"/>
    <property type="evidence" value="ECO:0000318"/>
    <property type="project" value="GO_Central"/>
</dbReference>
<feature type="chain" id="PRO_5003643696" description="Prolamin-like domain-containing protein" evidence="2">
    <location>
        <begin position="26"/>
        <end position="155"/>
    </location>
</feature>
<dbReference type="PANTHER" id="PTHR31181:SF51">
    <property type="entry name" value="EGG CELL-SECRETED PROTEIN 1.4"/>
    <property type="match status" value="1"/>
</dbReference>
<reference evidence="5" key="3">
    <citation type="submission" date="2018-08" db="UniProtKB">
        <authorList>
            <consortium name="EnsemblPlants"/>
        </authorList>
    </citation>
    <scope>IDENTIFICATION</scope>
    <source>
        <strain evidence="5">cv. Bd21</strain>
    </source>
</reference>
<keyword evidence="1 2" id="KW-0732">Signal</keyword>
<dbReference type="InterPro" id="IPR008502">
    <property type="entry name" value="Prolamin-like"/>
</dbReference>
<organism evidence="4">
    <name type="scientific">Brachypodium distachyon</name>
    <name type="common">Purple false brome</name>
    <name type="synonym">Trachynia distachya</name>
    <dbReference type="NCBI Taxonomy" id="15368"/>
    <lineage>
        <taxon>Eukaryota</taxon>
        <taxon>Viridiplantae</taxon>
        <taxon>Streptophyta</taxon>
        <taxon>Embryophyta</taxon>
        <taxon>Tracheophyta</taxon>
        <taxon>Spermatophyta</taxon>
        <taxon>Magnoliopsida</taxon>
        <taxon>Liliopsida</taxon>
        <taxon>Poales</taxon>
        <taxon>Poaceae</taxon>
        <taxon>BOP clade</taxon>
        <taxon>Pooideae</taxon>
        <taxon>Stipodae</taxon>
        <taxon>Brachypodieae</taxon>
        <taxon>Brachypodium</taxon>
    </lineage>
</organism>
<dbReference type="Gramene" id="PNT68229">
    <property type="protein sequence ID" value="PNT68229"/>
    <property type="gene ID" value="BRADI_3g37491v3"/>
</dbReference>
<dbReference type="Proteomes" id="UP000008810">
    <property type="component" value="Chromosome 3"/>
</dbReference>
<feature type="signal peptide" evidence="2">
    <location>
        <begin position="1"/>
        <end position="25"/>
    </location>
</feature>
<dbReference type="EMBL" id="CM000882">
    <property type="protein sequence ID" value="PNT68229.1"/>
    <property type="molecule type" value="Genomic_DNA"/>
</dbReference>
<dbReference type="FunCoup" id="I1I7L3">
    <property type="interactions" value="219"/>
</dbReference>
<keyword evidence="6" id="KW-1185">Reference proteome</keyword>
<dbReference type="Pfam" id="PF05617">
    <property type="entry name" value="Prolamin_like"/>
    <property type="match status" value="1"/>
</dbReference>
<dbReference type="HOGENOM" id="CLU_1818588_0_0_1"/>
<dbReference type="GO" id="GO:0080155">
    <property type="term" value="P:regulation of double fertilization forming a zygote and endosperm"/>
    <property type="evidence" value="ECO:0000318"/>
    <property type="project" value="GO_Central"/>
</dbReference>
<feature type="domain" description="Prolamin-like" evidence="3">
    <location>
        <begin position="74"/>
        <end position="140"/>
    </location>
</feature>
<evidence type="ECO:0000256" key="2">
    <source>
        <dbReference type="SAM" id="SignalP"/>
    </source>
</evidence>
<protein>
    <recommendedName>
        <fullName evidence="3">Prolamin-like domain-containing protein</fullName>
    </recommendedName>
</protein>
<dbReference type="OrthoDB" id="692808at2759"/>
<dbReference type="GO" id="GO:0031982">
    <property type="term" value="C:vesicle"/>
    <property type="evidence" value="ECO:0000318"/>
    <property type="project" value="GO_Central"/>
</dbReference>
<reference evidence="4 5" key="1">
    <citation type="journal article" date="2010" name="Nature">
        <title>Genome sequencing and analysis of the model grass Brachypodium distachyon.</title>
        <authorList>
            <consortium name="International Brachypodium Initiative"/>
        </authorList>
    </citation>
    <scope>NUCLEOTIDE SEQUENCE [LARGE SCALE GENOMIC DNA]</scope>
    <source>
        <strain evidence="4 5">Bd21</strain>
    </source>
</reference>
<dbReference type="GO" id="GO:0005576">
    <property type="term" value="C:extracellular region"/>
    <property type="evidence" value="ECO:0000318"/>
    <property type="project" value="GO_Central"/>
</dbReference>
<evidence type="ECO:0000313" key="6">
    <source>
        <dbReference type="Proteomes" id="UP000008810"/>
    </source>
</evidence>
<sequence>MAANITLLSFTLLLLLAPIAAMASASPTTTTTAESSSVPAGREVGDEAPATLPFPFPFPFPLPNGGDAAKSVQECLKMVLRAEGCAVDILRWFASPDLAVRVSRVCCGILHKVGDRCIRGLFPASPFGQFYDPLVRNACDGTYNSPNNPGAGARQ</sequence>
<accession>I1I7L3</accession>
<evidence type="ECO:0000313" key="4">
    <source>
        <dbReference type="EMBL" id="PNT68229.1"/>
    </source>
</evidence>
<proteinExistence type="predicted"/>
<evidence type="ECO:0000259" key="3">
    <source>
        <dbReference type="Pfam" id="PF05617"/>
    </source>
</evidence>
<evidence type="ECO:0000256" key="1">
    <source>
        <dbReference type="ARBA" id="ARBA00022729"/>
    </source>
</evidence>
<dbReference type="InParanoid" id="I1I7L3"/>
<gene>
    <name evidence="4" type="ORF">BRADI_3g37491v3</name>
</gene>
<reference evidence="4" key="2">
    <citation type="submission" date="2017-06" db="EMBL/GenBank/DDBJ databases">
        <title>WGS assembly of Brachypodium distachyon.</title>
        <authorList>
            <consortium name="The International Brachypodium Initiative"/>
            <person name="Lucas S."/>
            <person name="Harmon-Smith M."/>
            <person name="Lail K."/>
            <person name="Tice H."/>
            <person name="Grimwood J."/>
            <person name="Bruce D."/>
            <person name="Barry K."/>
            <person name="Shu S."/>
            <person name="Lindquist E."/>
            <person name="Wang M."/>
            <person name="Pitluck S."/>
            <person name="Vogel J.P."/>
            <person name="Garvin D.F."/>
            <person name="Mockler T.C."/>
            <person name="Schmutz J."/>
            <person name="Rokhsar D."/>
            <person name="Bevan M.W."/>
        </authorList>
    </citation>
    <scope>NUCLEOTIDE SEQUENCE</scope>
    <source>
        <strain evidence="4">Bd21</strain>
    </source>
</reference>
<dbReference type="GO" id="GO:2000008">
    <property type="term" value="P:regulation of protein localization to cell surface"/>
    <property type="evidence" value="ECO:0000318"/>
    <property type="project" value="GO_Central"/>
</dbReference>
<dbReference type="OMA" id="RVCCGIL"/>
<dbReference type="PANTHER" id="PTHR31181">
    <property type="entry name" value="EGG CELL-SECRETED PROTEIN 1.4"/>
    <property type="match status" value="1"/>
</dbReference>
<dbReference type="AlphaFoldDB" id="I1I7L3"/>
<name>I1I7L3_BRADI</name>
<dbReference type="eggNOG" id="ENOG502R5IF">
    <property type="taxonomic scope" value="Eukaryota"/>
</dbReference>